<protein>
    <recommendedName>
        <fullName evidence="2">histidine kinase</fullName>
        <ecNumber evidence="2">2.7.13.3</ecNumber>
    </recommendedName>
</protein>
<accession>C0C277</accession>
<keyword evidence="3" id="KW-0902">Two-component regulatory system</keyword>
<dbReference type="EC" id="2.7.13.3" evidence="2"/>
<dbReference type="InterPro" id="IPR003594">
    <property type="entry name" value="HATPase_dom"/>
</dbReference>
<dbReference type="Gene3D" id="3.30.565.10">
    <property type="entry name" value="Histidine kinase-like ATPase, C-terminal domain"/>
    <property type="match status" value="1"/>
</dbReference>
<keyword evidence="4" id="KW-1133">Transmembrane helix</keyword>
<dbReference type="SUPFAM" id="SSF55874">
    <property type="entry name" value="ATPase domain of HSP90 chaperone/DNA topoisomerase II/histidine kinase"/>
    <property type="match status" value="1"/>
</dbReference>
<gene>
    <name evidence="6" type="ORF">CLOHYLEM_05736</name>
</gene>
<dbReference type="Proteomes" id="UP000004893">
    <property type="component" value="Unassembled WGS sequence"/>
</dbReference>
<keyword evidence="7" id="KW-1185">Reference proteome</keyword>
<dbReference type="Pfam" id="PF02518">
    <property type="entry name" value="HATPase_c"/>
    <property type="match status" value="1"/>
</dbReference>
<keyword evidence="4" id="KW-0812">Transmembrane</keyword>
<feature type="transmembrane region" description="Helical" evidence="4">
    <location>
        <begin position="7"/>
        <end position="25"/>
    </location>
</feature>
<proteinExistence type="predicted"/>
<evidence type="ECO:0000313" key="7">
    <source>
        <dbReference type="Proteomes" id="UP000004893"/>
    </source>
</evidence>
<dbReference type="AlphaFoldDB" id="C0C277"/>
<keyword evidence="4" id="KW-0472">Membrane</keyword>
<evidence type="ECO:0000256" key="3">
    <source>
        <dbReference type="ARBA" id="ARBA00023012"/>
    </source>
</evidence>
<keyword evidence="6" id="KW-0418">Kinase</keyword>
<evidence type="ECO:0000256" key="2">
    <source>
        <dbReference type="ARBA" id="ARBA00012438"/>
    </source>
</evidence>
<dbReference type="STRING" id="553973.CLOHYLEM_05736"/>
<comment type="catalytic activity">
    <reaction evidence="1">
        <text>ATP + protein L-histidine = ADP + protein N-phospho-L-histidine.</text>
        <dbReference type="EC" id="2.7.13.3"/>
    </reaction>
</comment>
<reference evidence="6" key="1">
    <citation type="submission" date="2009-02" db="EMBL/GenBank/DDBJ databases">
        <authorList>
            <person name="Fulton L."/>
            <person name="Clifton S."/>
            <person name="Fulton B."/>
            <person name="Xu J."/>
            <person name="Minx P."/>
            <person name="Pepin K.H."/>
            <person name="Johnson M."/>
            <person name="Bhonagiri V."/>
            <person name="Nash W.E."/>
            <person name="Mardis E.R."/>
            <person name="Wilson R.K."/>
        </authorList>
    </citation>
    <scope>NUCLEOTIDE SEQUENCE [LARGE SCALE GENOMIC DNA]</scope>
    <source>
        <strain evidence="6">DSM 15053</strain>
    </source>
</reference>
<dbReference type="SMART" id="SM00387">
    <property type="entry name" value="HATPase_c"/>
    <property type="match status" value="1"/>
</dbReference>
<dbReference type="InterPro" id="IPR036890">
    <property type="entry name" value="HATPase_C_sf"/>
</dbReference>
<organism evidence="6 7">
    <name type="scientific">[Clostridium] hylemonae DSM 15053</name>
    <dbReference type="NCBI Taxonomy" id="553973"/>
    <lineage>
        <taxon>Bacteria</taxon>
        <taxon>Bacillati</taxon>
        <taxon>Bacillota</taxon>
        <taxon>Clostridia</taxon>
        <taxon>Lachnospirales</taxon>
        <taxon>Lachnospiraceae</taxon>
    </lineage>
</organism>
<dbReference type="GO" id="GO:0000155">
    <property type="term" value="F:phosphorelay sensor kinase activity"/>
    <property type="evidence" value="ECO:0007669"/>
    <property type="project" value="InterPro"/>
</dbReference>
<evidence type="ECO:0000256" key="4">
    <source>
        <dbReference type="SAM" id="Phobius"/>
    </source>
</evidence>
<name>C0C277_9FIRM</name>
<dbReference type="PANTHER" id="PTHR34220:SF7">
    <property type="entry name" value="SENSOR HISTIDINE KINASE YPDA"/>
    <property type="match status" value="1"/>
</dbReference>
<dbReference type="InterPro" id="IPR004358">
    <property type="entry name" value="Sig_transdc_His_kin-like_C"/>
</dbReference>
<dbReference type="HOGENOM" id="CLU_020473_2_0_9"/>
<dbReference type="RefSeq" id="WP_006443080.1">
    <property type="nucleotide sequence ID" value="NZ_GG657759.1"/>
</dbReference>
<feature type="domain" description="Histidine kinase/HSP90-like ATPase" evidence="5">
    <location>
        <begin position="212"/>
        <end position="334"/>
    </location>
</feature>
<reference evidence="6" key="2">
    <citation type="submission" date="2013-06" db="EMBL/GenBank/DDBJ databases">
        <title>Draft genome sequence of Clostridium hylemonae (DSM 15053).</title>
        <authorList>
            <person name="Sudarsanam P."/>
            <person name="Ley R."/>
            <person name="Guruge J."/>
            <person name="Turnbaugh P.J."/>
            <person name="Mahowald M."/>
            <person name="Liep D."/>
            <person name="Gordon J."/>
        </authorList>
    </citation>
    <scope>NUCLEOTIDE SEQUENCE</scope>
    <source>
        <strain evidence="6">DSM 15053</strain>
    </source>
</reference>
<dbReference type="InterPro" id="IPR010559">
    <property type="entry name" value="Sig_transdc_His_kin_internal"/>
</dbReference>
<sequence length="349" mass="39482">MKLVRRLRTVILSEIVFLLLLFIIVERNGYAPEMIPAVILIQTGMLVYLAAAVYIPVKNFAETLDGFTQKDGTTDENVEEELRQAAGRVPYMGQIERLADRYANQRTRKSSAKIFDKQTELTELQSQINPHFLYNTLESIRGQALMDDNIEIARMVEALAAFFRYSISGKGNLVTLRDEFANINNYMLIQRYRFNNRFSMEIIIDEEDEAAYDFLIPRLIIQPVVENAIFHGLEEKLEGGKVIIEVIVTESNLIVTISDNGKGIESGELKELNARIKSQDMQLYDGGSRQRNTGIALPNIHKRIQLLFGEEYGVNVYSTVGQGTDVEITVPAGYERGGGLEDEERNTAD</sequence>
<feature type="transmembrane region" description="Helical" evidence="4">
    <location>
        <begin position="37"/>
        <end position="57"/>
    </location>
</feature>
<evidence type="ECO:0000313" key="6">
    <source>
        <dbReference type="EMBL" id="EEG73731.1"/>
    </source>
</evidence>
<evidence type="ECO:0000259" key="5">
    <source>
        <dbReference type="SMART" id="SM00387"/>
    </source>
</evidence>
<comment type="caution">
    <text evidence="6">The sequence shown here is derived from an EMBL/GenBank/DDBJ whole genome shotgun (WGS) entry which is preliminary data.</text>
</comment>
<keyword evidence="6" id="KW-0808">Transferase</keyword>
<dbReference type="eggNOG" id="COG2972">
    <property type="taxonomic scope" value="Bacteria"/>
</dbReference>
<dbReference type="Pfam" id="PF06580">
    <property type="entry name" value="His_kinase"/>
    <property type="match status" value="1"/>
</dbReference>
<dbReference type="EMBL" id="ABYI02000022">
    <property type="protein sequence ID" value="EEG73731.1"/>
    <property type="molecule type" value="Genomic_DNA"/>
</dbReference>
<dbReference type="InterPro" id="IPR050640">
    <property type="entry name" value="Bact_2-comp_sensor_kinase"/>
</dbReference>
<dbReference type="GO" id="GO:0016020">
    <property type="term" value="C:membrane"/>
    <property type="evidence" value="ECO:0007669"/>
    <property type="project" value="InterPro"/>
</dbReference>
<dbReference type="PRINTS" id="PR00344">
    <property type="entry name" value="BCTRLSENSOR"/>
</dbReference>
<evidence type="ECO:0000256" key="1">
    <source>
        <dbReference type="ARBA" id="ARBA00000085"/>
    </source>
</evidence>
<dbReference type="PANTHER" id="PTHR34220">
    <property type="entry name" value="SENSOR HISTIDINE KINASE YPDA"/>
    <property type="match status" value="1"/>
</dbReference>